<gene>
    <name evidence="2" type="ORF">Ddye_029664</name>
</gene>
<dbReference type="InterPro" id="IPR044730">
    <property type="entry name" value="RNase_H-like_dom_plant"/>
</dbReference>
<dbReference type="EMBL" id="JANJYI010000009">
    <property type="protein sequence ID" value="KAK2634872.1"/>
    <property type="molecule type" value="Genomic_DNA"/>
</dbReference>
<name>A0AAD9TFJ2_9ROSI</name>
<dbReference type="InterPro" id="IPR002156">
    <property type="entry name" value="RNaseH_domain"/>
</dbReference>
<evidence type="ECO:0000313" key="2">
    <source>
        <dbReference type="EMBL" id="KAK2634872.1"/>
    </source>
</evidence>
<keyword evidence="3" id="KW-1185">Reference proteome</keyword>
<proteinExistence type="predicted"/>
<evidence type="ECO:0000313" key="3">
    <source>
        <dbReference type="Proteomes" id="UP001280121"/>
    </source>
</evidence>
<dbReference type="CDD" id="cd06222">
    <property type="entry name" value="RNase_H_like"/>
    <property type="match status" value="1"/>
</dbReference>
<organism evidence="2 3">
    <name type="scientific">Dipteronia dyeriana</name>
    <dbReference type="NCBI Taxonomy" id="168575"/>
    <lineage>
        <taxon>Eukaryota</taxon>
        <taxon>Viridiplantae</taxon>
        <taxon>Streptophyta</taxon>
        <taxon>Embryophyta</taxon>
        <taxon>Tracheophyta</taxon>
        <taxon>Spermatophyta</taxon>
        <taxon>Magnoliopsida</taxon>
        <taxon>eudicotyledons</taxon>
        <taxon>Gunneridae</taxon>
        <taxon>Pentapetalae</taxon>
        <taxon>rosids</taxon>
        <taxon>malvids</taxon>
        <taxon>Sapindales</taxon>
        <taxon>Sapindaceae</taxon>
        <taxon>Hippocastanoideae</taxon>
        <taxon>Acereae</taxon>
        <taxon>Dipteronia</taxon>
    </lineage>
</organism>
<sequence>MTEIVCAMFWACNFLNEFQATNLKSSGLSNAMTSGMVELSRPWDGTFKVNSDGTICIQKNLISLEIVICDSKRNVTVSNAPVMVNCFSSKVAEALALPQECHFARDCGLYPYMFETDALSVVDIIKLGQPHDVVISLMVGDILALLDSEDNVLFVHCQANKVAHGLAKIGFEYISRLFLDGFDSLLCGDGASRGK</sequence>
<comment type="caution">
    <text evidence="2">The sequence shown here is derived from an EMBL/GenBank/DDBJ whole genome shotgun (WGS) entry which is preliminary data.</text>
</comment>
<dbReference type="AlphaFoldDB" id="A0AAD9TFJ2"/>
<evidence type="ECO:0000259" key="1">
    <source>
        <dbReference type="Pfam" id="PF13456"/>
    </source>
</evidence>
<dbReference type="PANTHER" id="PTHR47723">
    <property type="entry name" value="OS05G0353850 PROTEIN"/>
    <property type="match status" value="1"/>
</dbReference>
<dbReference type="GO" id="GO:0004523">
    <property type="term" value="F:RNA-DNA hybrid ribonuclease activity"/>
    <property type="evidence" value="ECO:0007669"/>
    <property type="project" value="InterPro"/>
</dbReference>
<reference evidence="2" key="1">
    <citation type="journal article" date="2023" name="Plant J.">
        <title>Genome sequences and population genomics provide insights into the demographic history, inbreeding, and mutation load of two 'living fossil' tree species of Dipteronia.</title>
        <authorList>
            <person name="Feng Y."/>
            <person name="Comes H.P."/>
            <person name="Chen J."/>
            <person name="Zhu S."/>
            <person name="Lu R."/>
            <person name="Zhang X."/>
            <person name="Li P."/>
            <person name="Qiu J."/>
            <person name="Olsen K.M."/>
            <person name="Qiu Y."/>
        </authorList>
    </citation>
    <scope>NUCLEOTIDE SEQUENCE</scope>
    <source>
        <strain evidence="2">KIB01</strain>
    </source>
</reference>
<accession>A0AAD9TFJ2</accession>
<dbReference type="Proteomes" id="UP001280121">
    <property type="component" value="Unassembled WGS sequence"/>
</dbReference>
<dbReference type="Pfam" id="PF13456">
    <property type="entry name" value="RVT_3"/>
    <property type="match status" value="1"/>
</dbReference>
<dbReference type="InterPro" id="IPR053151">
    <property type="entry name" value="RNase_H-like"/>
</dbReference>
<dbReference type="PANTHER" id="PTHR47723:SF24">
    <property type="entry name" value="RNASE H TYPE-1 DOMAIN-CONTAINING PROTEIN"/>
    <property type="match status" value="1"/>
</dbReference>
<protein>
    <recommendedName>
        <fullName evidence="1">RNase H type-1 domain-containing protein</fullName>
    </recommendedName>
</protein>
<dbReference type="GO" id="GO:0003676">
    <property type="term" value="F:nucleic acid binding"/>
    <property type="evidence" value="ECO:0007669"/>
    <property type="project" value="InterPro"/>
</dbReference>
<feature type="domain" description="RNase H type-1" evidence="1">
    <location>
        <begin position="50"/>
        <end position="168"/>
    </location>
</feature>